<dbReference type="AlphaFoldDB" id="A0A5C6F5N9"/>
<proteinExistence type="predicted"/>
<name>A0A5C6F5N9_9BACT</name>
<evidence type="ECO:0000256" key="2">
    <source>
        <dbReference type="SAM" id="SignalP"/>
    </source>
</evidence>
<dbReference type="Pfam" id="PF17829">
    <property type="entry name" value="GH115_C"/>
    <property type="match status" value="1"/>
</dbReference>
<evidence type="ECO:0000259" key="4">
    <source>
        <dbReference type="Pfam" id="PF16586"/>
    </source>
</evidence>
<dbReference type="Pfam" id="PF16586">
    <property type="entry name" value="DUF5060"/>
    <property type="match status" value="1"/>
</dbReference>
<reference evidence="6 7" key="1">
    <citation type="submission" date="2019-02" db="EMBL/GenBank/DDBJ databases">
        <title>Deep-cultivation of Planctomycetes and their phenomic and genomic characterization uncovers novel biology.</title>
        <authorList>
            <person name="Wiegand S."/>
            <person name="Jogler M."/>
            <person name="Boedeker C."/>
            <person name="Pinto D."/>
            <person name="Vollmers J."/>
            <person name="Rivas-Marin E."/>
            <person name="Kohn T."/>
            <person name="Peeters S.H."/>
            <person name="Heuer A."/>
            <person name="Rast P."/>
            <person name="Oberbeckmann S."/>
            <person name="Bunk B."/>
            <person name="Jeske O."/>
            <person name="Meyerdierks A."/>
            <person name="Storesund J.E."/>
            <person name="Kallscheuer N."/>
            <person name="Luecker S."/>
            <person name="Lage O.M."/>
            <person name="Pohl T."/>
            <person name="Merkel B.J."/>
            <person name="Hornburger P."/>
            <person name="Mueller R.-W."/>
            <person name="Bruemmer F."/>
            <person name="Labrenz M."/>
            <person name="Spormann A.M."/>
            <person name="Op Den Camp H."/>
            <person name="Overmann J."/>
            <person name="Amann R."/>
            <person name="Jetten M.S.M."/>
            <person name="Mascher T."/>
            <person name="Medema M.H."/>
            <person name="Devos D.P."/>
            <person name="Kaster A.-K."/>
            <person name="Ovreas L."/>
            <person name="Rohde M."/>
            <person name="Galperin M.Y."/>
            <person name="Jogler C."/>
        </authorList>
    </citation>
    <scope>NUCLEOTIDE SEQUENCE [LARGE SCALE GENOMIC DNA]</scope>
    <source>
        <strain evidence="6 7">Poly51</strain>
    </source>
</reference>
<dbReference type="Gene3D" id="2.60.120.1620">
    <property type="match status" value="1"/>
</dbReference>
<organism evidence="6 7">
    <name type="scientific">Rubripirellula tenax</name>
    <dbReference type="NCBI Taxonomy" id="2528015"/>
    <lineage>
        <taxon>Bacteria</taxon>
        <taxon>Pseudomonadati</taxon>
        <taxon>Planctomycetota</taxon>
        <taxon>Planctomycetia</taxon>
        <taxon>Pirellulales</taxon>
        <taxon>Pirellulaceae</taxon>
        <taxon>Rubripirellula</taxon>
    </lineage>
</organism>
<dbReference type="InterPro" id="IPR032260">
    <property type="entry name" value="DUF5060"/>
</dbReference>
<feature type="chain" id="PRO_5022788272" description="DUF5060 domain-containing protein" evidence="2">
    <location>
        <begin position="20"/>
        <end position="1031"/>
    </location>
</feature>
<dbReference type="EMBL" id="SJPW01000003">
    <property type="protein sequence ID" value="TWU56658.1"/>
    <property type="molecule type" value="Genomic_DNA"/>
</dbReference>
<accession>A0A5C6F5N9</accession>
<keyword evidence="7" id="KW-1185">Reference proteome</keyword>
<evidence type="ECO:0000259" key="5">
    <source>
        <dbReference type="Pfam" id="PF17829"/>
    </source>
</evidence>
<comment type="caution">
    <text evidence="6">The sequence shown here is derived from an EMBL/GenBank/DDBJ whole genome shotgun (WGS) entry which is preliminary data.</text>
</comment>
<evidence type="ECO:0000259" key="3">
    <source>
        <dbReference type="Pfam" id="PF12904"/>
    </source>
</evidence>
<evidence type="ECO:0000313" key="7">
    <source>
        <dbReference type="Proteomes" id="UP000318288"/>
    </source>
</evidence>
<dbReference type="Gene3D" id="2.60.40.10">
    <property type="entry name" value="Immunoglobulins"/>
    <property type="match status" value="1"/>
</dbReference>
<feature type="signal peptide" evidence="2">
    <location>
        <begin position="1"/>
        <end position="19"/>
    </location>
</feature>
<gene>
    <name evidence="6" type="ORF">Poly51_25750</name>
</gene>
<feature type="domain" description="DUF5060" evidence="4">
    <location>
        <begin position="447"/>
        <end position="530"/>
    </location>
</feature>
<dbReference type="Pfam" id="PF12904">
    <property type="entry name" value="Collagen_bind_2"/>
    <property type="match status" value="1"/>
</dbReference>
<evidence type="ECO:0008006" key="8">
    <source>
        <dbReference type="Google" id="ProtNLM"/>
    </source>
</evidence>
<keyword evidence="2" id="KW-0732">Signal</keyword>
<evidence type="ECO:0000313" key="6">
    <source>
        <dbReference type="EMBL" id="TWU56658.1"/>
    </source>
</evidence>
<sequence precursor="true">MKMTLFVLALSLVAASARSEEVVFQELGGVVAVEAEHYASQTETQVRAFHLTSAADSPGVEPDGDPSHADGASGGAYLEVLPDTRRTHADKLIVGTNFSPDPGKMAVLNYKVNFDTPGKYYVWVRCYSSGSEDNGLHVGLDGEWPASGQRMQWCEGKNTWRWGSKQRTEKEHCGEPHKIFLEITTPGQHTISFSMREDGFEFDKWLMTTDRDFVRPADAGPTSKLHSGTLPAAGTLIAEPPSVSQSKAKATQSGSDSLRINAADFNLAGTGYYLDKGKWMAINPDKAKKATTSMTIPYPTGRYDISLQAIGESDGMSTYSVKLDDEVLGDFTCPLSTVTYEEGSQYRKTWTNVQVTDGTILSISSAIASEDGKEFSRARWAAVEFKPADDATRKQAASLIAVQSRQTKPVEKTQQVNASPTRPVSDLPLIQPRESNGDGSVAIIGETKRWHKVSLTLAGPYAHEKDNEPNPFTDYAMSVTFKHSDGTTYTVPGYFAADGNAGNTSAESGIAWRAHFAADRIGDWNYSIAFKAGKLAALDGGGQALAPYDGKSGTLTIGESDKTGRDLRGQGRLSYVGKHYLQFAGSGQYFLKAGADAPETLLGYVDFDGTTASKIKKKVPLKTWAPHVKDWQAGNPTWKDGKGKGLIGAVNYLSGKGCNAFSFLTYNAGGDGDNVWPFIHRDDKLHYDCSKLDQWGVVFDHGTAKGMYLHFKLQETENDDKIPESLDGGNLGVQRKLYCRELIARYAHNLALNWNISEENTQTTQQIRAMVDYIASLDAYQHNRVTHTFPGEQDKQYQPLLGKGSAMTGASLQNSAIADTHWQVVKWVDASAAAGKPWIVAFDESGSAAHGQCPDLGYRGFDGHDKTGKMAYTQHEIRKQTLWGTLMGGGAGVEYYFGYQFEENDLVCEDWRSRDQSWDYCRIAINFFHDNQIPFWEMSNRDALVGNAKHENTKYCLAKPNDTYVVYLSSGGSADLDLSDATGQFRVQWFNPRVGGAMQSGSVTSVDGGSSVNVGQPPSDATEDWIVLLRR</sequence>
<dbReference type="Gene3D" id="3.20.20.80">
    <property type="entry name" value="Glycosidases"/>
    <property type="match status" value="1"/>
</dbReference>
<feature type="region of interest" description="Disordered" evidence="1">
    <location>
        <begin position="402"/>
        <end position="436"/>
    </location>
</feature>
<feature type="compositionally biased region" description="Polar residues" evidence="1">
    <location>
        <begin position="402"/>
        <end position="422"/>
    </location>
</feature>
<dbReference type="Proteomes" id="UP000318288">
    <property type="component" value="Unassembled WGS sequence"/>
</dbReference>
<feature type="domain" description="Gylcosyl hydrolase 115 C-terminal" evidence="5">
    <location>
        <begin position="73"/>
        <end position="222"/>
    </location>
</feature>
<dbReference type="InterPro" id="IPR013783">
    <property type="entry name" value="Ig-like_fold"/>
</dbReference>
<evidence type="ECO:0000256" key="1">
    <source>
        <dbReference type="SAM" id="MobiDB-lite"/>
    </source>
</evidence>
<feature type="region of interest" description="Disordered" evidence="1">
    <location>
        <begin position="55"/>
        <end position="75"/>
    </location>
</feature>
<dbReference type="InterPro" id="IPR024749">
    <property type="entry name" value="Collagen-bd_put"/>
</dbReference>
<feature type="domain" description="Putative collagen-binding" evidence="3">
    <location>
        <begin position="944"/>
        <end position="1029"/>
    </location>
</feature>
<dbReference type="InterPro" id="IPR041437">
    <property type="entry name" value="GH115_C"/>
</dbReference>
<protein>
    <recommendedName>
        <fullName evidence="8">DUF5060 domain-containing protein</fullName>
    </recommendedName>
</protein>